<sequence length="198" mass="22270">AKGSKNSQSQKPASTVPEDRVPKDRVSEDRVPEDRVSEDRVSEDRVSEDRVPEDIPEDRFSEDSVSEDRVPEDSVPEDSVFEDRVPEDNLFLPEVLRGPPGQGRPVAQAGPDDAGPVRSDPVPVELQRLRGSVQIRHRLVQVKFCEARKPRGCQRSTEHLQVEPEHFRCLTVSLVRELGQPLPDSFHVCLIPDQSDLL</sequence>
<accession>A0A3Q3B6Q5</accession>
<dbReference type="GeneTree" id="ENSGT01130000278594"/>
<evidence type="ECO:0000313" key="3">
    <source>
        <dbReference type="Proteomes" id="UP000264800"/>
    </source>
</evidence>
<name>A0A3Q3B6Q5_KRYMA</name>
<evidence type="ECO:0000256" key="1">
    <source>
        <dbReference type="SAM" id="MobiDB-lite"/>
    </source>
</evidence>
<reference evidence="2" key="1">
    <citation type="submission" date="2025-08" db="UniProtKB">
        <authorList>
            <consortium name="Ensembl"/>
        </authorList>
    </citation>
    <scope>IDENTIFICATION</scope>
</reference>
<feature type="region of interest" description="Disordered" evidence="1">
    <location>
        <begin position="1"/>
        <end position="120"/>
    </location>
</feature>
<dbReference type="Proteomes" id="UP000264800">
    <property type="component" value="Unplaced"/>
</dbReference>
<dbReference type="Ensembl" id="ENSKMAT00000025216.1">
    <property type="protein sequence ID" value="ENSKMAP00000024905.1"/>
    <property type="gene ID" value="ENSKMAG00000018459.1"/>
</dbReference>
<protein>
    <submittedName>
        <fullName evidence="2">Uncharacterized protein</fullName>
    </submittedName>
</protein>
<reference evidence="2" key="2">
    <citation type="submission" date="2025-09" db="UniProtKB">
        <authorList>
            <consortium name="Ensembl"/>
        </authorList>
    </citation>
    <scope>IDENTIFICATION</scope>
</reference>
<feature type="compositionally biased region" description="Polar residues" evidence="1">
    <location>
        <begin position="1"/>
        <end position="13"/>
    </location>
</feature>
<organism evidence="2 3">
    <name type="scientific">Kryptolebias marmoratus</name>
    <name type="common">Mangrove killifish</name>
    <name type="synonym">Rivulus marmoratus</name>
    <dbReference type="NCBI Taxonomy" id="37003"/>
    <lineage>
        <taxon>Eukaryota</taxon>
        <taxon>Metazoa</taxon>
        <taxon>Chordata</taxon>
        <taxon>Craniata</taxon>
        <taxon>Vertebrata</taxon>
        <taxon>Euteleostomi</taxon>
        <taxon>Actinopterygii</taxon>
        <taxon>Neopterygii</taxon>
        <taxon>Teleostei</taxon>
        <taxon>Neoteleostei</taxon>
        <taxon>Acanthomorphata</taxon>
        <taxon>Ovalentaria</taxon>
        <taxon>Atherinomorphae</taxon>
        <taxon>Cyprinodontiformes</taxon>
        <taxon>Rivulidae</taxon>
        <taxon>Kryptolebias</taxon>
    </lineage>
</organism>
<proteinExistence type="predicted"/>
<feature type="compositionally biased region" description="Basic and acidic residues" evidence="1">
    <location>
        <begin position="17"/>
        <end position="72"/>
    </location>
</feature>
<evidence type="ECO:0000313" key="2">
    <source>
        <dbReference type="Ensembl" id="ENSKMAP00000024905.1"/>
    </source>
</evidence>
<keyword evidence="3" id="KW-1185">Reference proteome</keyword>
<dbReference type="AlphaFoldDB" id="A0A3Q3B6Q5"/>